<name>A0A438N9I9_EXOME</name>
<dbReference type="PANTHER" id="PTHR31010">
    <property type="entry name" value="RAN-SPECIFIC GTPASE-ACTIVATING PROTEIN 30-RELATED"/>
    <property type="match status" value="1"/>
</dbReference>
<feature type="compositionally biased region" description="Gly residues" evidence="1">
    <location>
        <begin position="739"/>
        <end position="749"/>
    </location>
</feature>
<accession>A0A438N9I9</accession>
<feature type="compositionally biased region" description="Polar residues" evidence="1">
    <location>
        <begin position="607"/>
        <end position="618"/>
    </location>
</feature>
<evidence type="ECO:0000313" key="3">
    <source>
        <dbReference type="Proteomes" id="UP000288859"/>
    </source>
</evidence>
<feature type="region of interest" description="Disordered" evidence="1">
    <location>
        <begin position="592"/>
        <end position="749"/>
    </location>
</feature>
<feature type="region of interest" description="Disordered" evidence="1">
    <location>
        <begin position="466"/>
        <end position="500"/>
    </location>
</feature>
<sequence length="749" mass="83133">MPKIRSFVWWDEPFVIGSNLIHYLLLRGIKLSIKKLATMDMFLGKVTQHAMNYAIRSGIGLTASFAIRQTAKLLSTAPKSSVRDELYQLQKRLQHKIHIISPAIDMIELIAARGHTSLESAVSLTKELRLEIQSLGQRLAAAASASADAYRTRKHNSSQVQAQNELELKLIVSDIKRLIERIEDAVPLINLAITTSGASLSTTLPHTVSPSRLLQASTFLTAGDTQYSITPQRAIQIGPTFTLTIYMLFAGHDRPQNEEDIRETTWKEVMHKARVKLRRVPLDMVLKTGSGSDAIPAAQISSAGWNNTEESSTSVPAETRVDEYAYQMMIVEDYDDDRYHDFENDARPEPFDDVQQAGIREMLPIHEISKIFYADTSKVLNIGSDAESNHPVLLLKRDLNAIPPRRMLKDDAVHEDADEESVEQENFKDLPDKSQPITDLAHGPLDPWRLPPSLDPEWIAFEVYTEPEPSDSEDEDNDQPPSSTTPTTNANTDQSPSNLASSLSHLRVNTPLTSSPSPAPSDPFNKIKTSLSLLELLLRLTSLQQFQQQSHLSITDELLNFFLEESASTGAGGDEAYRQHLRAEARRRVGWDPYDESPMKRRGEDYQYQNQYQASSPYESGPGSGRRFPPSPDMESTRGVTPSSPIDGNRRMISTGPGRWSPRDINPQTRSKMQFRDAPSPSPTPVPSPILTSTHPPSSGARTRSWARREGDDMKRGSPLRPNTAVTDEGIGTSPASGDGMGGGNGKTR</sequence>
<dbReference type="VEuPathDB" id="FungiDB:PV10_07525"/>
<dbReference type="InterPro" id="IPR008812">
    <property type="entry name" value="Ran_GTP-bd-rel"/>
</dbReference>
<dbReference type="GO" id="GO:0030695">
    <property type="term" value="F:GTPase regulator activity"/>
    <property type="evidence" value="ECO:0007669"/>
    <property type="project" value="TreeGrafter"/>
</dbReference>
<organism evidence="2 3">
    <name type="scientific">Exophiala mesophila</name>
    <name type="common">Black yeast-like fungus</name>
    <dbReference type="NCBI Taxonomy" id="212818"/>
    <lineage>
        <taxon>Eukaryota</taxon>
        <taxon>Fungi</taxon>
        <taxon>Dikarya</taxon>
        <taxon>Ascomycota</taxon>
        <taxon>Pezizomycotina</taxon>
        <taxon>Eurotiomycetes</taxon>
        <taxon>Chaetothyriomycetidae</taxon>
        <taxon>Chaetothyriales</taxon>
        <taxon>Herpotrichiellaceae</taxon>
        <taxon>Exophiala</taxon>
    </lineage>
</organism>
<dbReference type="EMBL" id="NAJM01000012">
    <property type="protein sequence ID" value="RVX72436.1"/>
    <property type="molecule type" value="Genomic_DNA"/>
</dbReference>
<gene>
    <name evidence="2" type="ORF">B0A52_03624</name>
</gene>
<proteinExistence type="predicted"/>
<dbReference type="GO" id="GO:0005737">
    <property type="term" value="C:cytoplasm"/>
    <property type="evidence" value="ECO:0007669"/>
    <property type="project" value="TreeGrafter"/>
</dbReference>
<evidence type="ECO:0008006" key="4">
    <source>
        <dbReference type="Google" id="ProtNLM"/>
    </source>
</evidence>
<feature type="compositionally biased region" description="Basic and acidic residues" evidence="1">
    <location>
        <begin position="707"/>
        <end position="716"/>
    </location>
</feature>
<dbReference type="OrthoDB" id="512915at2759"/>
<dbReference type="Proteomes" id="UP000288859">
    <property type="component" value="Unassembled WGS sequence"/>
</dbReference>
<feature type="region of interest" description="Disordered" evidence="1">
    <location>
        <begin position="411"/>
        <end position="449"/>
    </location>
</feature>
<dbReference type="AlphaFoldDB" id="A0A438N9I9"/>
<feature type="compositionally biased region" description="Acidic residues" evidence="1">
    <location>
        <begin position="468"/>
        <end position="478"/>
    </location>
</feature>
<evidence type="ECO:0000313" key="2">
    <source>
        <dbReference type="EMBL" id="RVX72436.1"/>
    </source>
</evidence>
<reference evidence="2 3" key="1">
    <citation type="submission" date="2017-03" db="EMBL/GenBank/DDBJ databases">
        <title>Genomes of endolithic fungi from Antarctica.</title>
        <authorList>
            <person name="Coleine C."/>
            <person name="Masonjones S."/>
            <person name="Stajich J.E."/>
        </authorList>
    </citation>
    <scope>NUCLEOTIDE SEQUENCE [LARGE SCALE GENOMIC DNA]</scope>
    <source>
        <strain evidence="2 3">CCFEE 6314</strain>
    </source>
</reference>
<protein>
    <recommendedName>
        <fullName evidence="4">Ran-binding-domain-containing protein</fullName>
    </recommendedName>
</protein>
<comment type="caution">
    <text evidence="2">The sequence shown here is derived from an EMBL/GenBank/DDBJ whole genome shotgun (WGS) entry which is preliminary data.</text>
</comment>
<dbReference type="PANTHER" id="PTHR31010:SF2">
    <property type="entry name" value="RAN-SPECIFIC GTPASE-ACTIVATING PROTEIN 30"/>
    <property type="match status" value="1"/>
</dbReference>
<dbReference type="GO" id="GO:0005634">
    <property type="term" value="C:nucleus"/>
    <property type="evidence" value="ECO:0007669"/>
    <property type="project" value="TreeGrafter"/>
</dbReference>
<feature type="compositionally biased region" description="Low complexity" evidence="1">
    <location>
        <begin position="479"/>
        <end position="495"/>
    </location>
</feature>
<evidence type="ECO:0000256" key="1">
    <source>
        <dbReference type="SAM" id="MobiDB-lite"/>
    </source>
</evidence>
<dbReference type="Pfam" id="PF05508">
    <property type="entry name" value="Ran-binding"/>
    <property type="match status" value="1"/>
</dbReference>